<dbReference type="STRING" id="71717.A0A4Y7TLK7"/>
<gene>
    <name evidence="2" type="ORF">FA13DRAFT_1707053</name>
</gene>
<proteinExistence type="predicted"/>
<comment type="caution">
    <text evidence="2">The sequence shown here is derived from an EMBL/GenBank/DDBJ whole genome shotgun (WGS) entry which is preliminary data.</text>
</comment>
<feature type="region of interest" description="Disordered" evidence="1">
    <location>
        <begin position="361"/>
        <end position="383"/>
    </location>
</feature>
<protein>
    <submittedName>
        <fullName evidence="2">Uncharacterized protein</fullName>
    </submittedName>
</protein>
<dbReference type="EMBL" id="QPFP01000008">
    <property type="protein sequence ID" value="TEB34834.1"/>
    <property type="molecule type" value="Genomic_DNA"/>
</dbReference>
<dbReference type="AlphaFoldDB" id="A0A4Y7TLK7"/>
<feature type="region of interest" description="Disordered" evidence="1">
    <location>
        <begin position="129"/>
        <end position="167"/>
    </location>
</feature>
<keyword evidence="3" id="KW-1185">Reference proteome</keyword>
<reference evidence="2 3" key="1">
    <citation type="journal article" date="2019" name="Nat. Ecol. Evol.">
        <title>Megaphylogeny resolves global patterns of mushroom evolution.</title>
        <authorList>
            <person name="Varga T."/>
            <person name="Krizsan K."/>
            <person name="Foldi C."/>
            <person name="Dima B."/>
            <person name="Sanchez-Garcia M."/>
            <person name="Sanchez-Ramirez S."/>
            <person name="Szollosi G.J."/>
            <person name="Szarkandi J.G."/>
            <person name="Papp V."/>
            <person name="Albert L."/>
            <person name="Andreopoulos W."/>
            <person name="Angelini C."/>
            <person name="Antonin V."/>
            <person name="Barry K.W."/>
            <person name="Bougher N.L."/>
            <person name="Buchanan P."/>
            <person name="Buyck B."/>
            <person name="Bense V."/>
            <person name="Catcheside P."/>
            <person name="Chovatia M."/>
            <person name="Cooper J."/>
            <person name="Damon W."/>
            <person name="Desjardin D."/>
            <person name="Finy P."/>
            <person name="Geml J."/>
            <person name="Haridas S."/>
            <person name="Hughes K."/>
            <person name="Justo A."/>
            <person name="Karasinski D."/>
            <person name="Kautmanova I."/>
            <person name="Kiss B."/>
            <person name="Kocsube S."/>
            <person name="Kotiranta H."/>
            <person name="LaButti K.M."/>
            <person name="Lechner B.E."/>
            <person name="Liimatainen K."/>
            <person name="Lipzen A."/>
            <person name="Lukacs Z."/>
            <person name="Mihaltcheva S."/>
            <person name="Morgado L.N."/>
            <person name="Niskanen T."/>
            <person name="Noordeloos M.E."/>
            <person name="Ohm R.A."/>
            <person name="Ortiz-Santana B."/>
            <person name="Ovrebo C."/>
            <person name="Racz N."/>
            <person name="Riley R."/>
            <person name="Savchenko A."/>
            <person name="Shiryaev A."/>
            <person name="Soop K."/>
            <person name="Spirin V."/>
            <person name="Szebenyi C."/>
            <person name="Tomsovsky M."/>
            <person name="Tulloss R.E."/>
            <person name="Uehling J."/>
            <person name="Grigoriev I.V."/>
            <person name="Vagvolgyi C."/>
            <person name="Papp T."/>
            <person name="Martin F.M."/>
            <person name="Miettinen O."/>
            <person name="Hibbett D.S."/>
            <person name="Nagy L.G."/>
        </authorList>
    </citation>
    <scope>NUCLEOTIDE SEQUENCE [LARGE SCALE GENOMIC DNA]</scope>
    <source>
        <strain evidence="2 3">FP101781</strain>
    </source>
</reference>
<organism evidence="2 3">
    <name type="scientific">Coprinellus micaceus</name>
    <name type="common">Glistening ink-cap mushroom</name>
    <name type="synonym">Coprinus micaceus</name>
    <dbReference type="NCBI Taxonomy" id="71717"/>
    <lineage>
        <taxon>Eukaryota</taxon>
        <taxon>Fungi</taxon>
        <taxon>Dikarya</taxon>
        <taxon>Basidiomycota</taxon>
        <taxon>Agaricomycotina</taxon>
        <taxon>Agaricomycetes</taxon>
        <taxon>Agaricomycetidae</taxon>
        <taxon>Agaricales</taxon>
        <taxon>Agaricineae</taxon>
        <taxon>Psathyrellaceae</taxon>
        <taxon>Coprinellus</taxon>
    </lineage>
</organism>
<sequence>MSVSGKVNGDSKRMRELVGGNSIDTTSNCQQNRRRCRKPANGRQEICSMVSTQLLHLRGRISPRHPPQDQEDTTAARYRMDFHMSVPFSPVVDYLEWFRGIVLWGNGLGLAEFRPDIPSGLEAPSFAKSLREDPVPPHSQSSAKELTISPGSGKKAERRTRRGRPKKHVEVELGNASLEKAVPPLALKGQTVGGVFVCQALIFLVRGRVRSGELFEFPLAVVVPLLHPLGEHTWEPEPVKLSSPAAFPFTSGKSTRAISPILLTTNPPISVGDIHGQYHDLPRLFKYGGFFSEATTVAFRAFLQAAEQDELAAQPADTIPHPKPESTVRSENGFRHSTNSFTKFASLPGFTGSLTPGISLNPIIRPGSQASVPDDSRTQTGGA</sequence>
<name>A0A4Y7TLK7_COPMI</name>
<feature type="compositionally biased region" description="Basic residues" evidence="1">
    <location>
        <begin position="156"/>
        <end position="167"/>
    </location>
</feature>
<dbReference type="InterPro" id="IPR029052">
    <property type="entry name" value="Metallo-depent_PP-like"/>
</dbReference>
<evidence type="ECO:0000313" key="2">
    <source>
        <dbReference type="EMBL" id="TEB34834.1"/>
    </source>
</evidence>
<dbReference type="SUPFAM" id="SSF56300">
    <property type="entry name" value="Metallo-dependent phosphatases"/>
    <property type="match status" value="1"/>
</dbReference>
<evidence type="ECO:0000256" key="1">
    <source>
        <dbReference type="SAM" id="MobiDB-lite"/>
    </source>
</evidence>
<accession>A0A4Y7TLK7</accession>
<dbReference type="Proteomes" id="UP000298030">
    <property type="component" value="Unassembled WGS sequence"/>
</dbReference>
<evidence type="ECO:0000313" key="3">
    <source>
        <dbReference type="Proteomes" id="UP000298030"/>
    </source>
</evidence>